<name>A0ACC2N0H9_9HYME</name>
<comment type="caution">
    <text evidence="1">The sequence shown here is derived from an EMBL/GenBank/DDBJ whole genome shotgun (WGS) entry which is preliminary data.</text>
</comment>
<sequence>MLKDLIEAAIKVKAQEIFGEKLKYDPQWRGPLAEERVLTDARFLLYFGIFFLLWSALAFYAFTYKELDDVLPEGDGWGGHIRRILEVKYVAVGFISLAALLIILYIILARWFPKFILFTAIVSISGLFIAIVCYCPYAYIMYGFGSVFFLSSLVMAVFCTAQFVILVTNWQEISICSNVIKESSKAILSFPSLFLLPLVEFLLCVVVAFITVSVYKFLTSLDAFYVYLFHIINLLGLIWLWSMLAAFSKMSRFGSYGTWFWTWSKENIPKMTVTRFMGKTLRYHLGTLALGSLVGPPSRFVNFVMRIVDTVKNYKNYPEHLKSEPTNLDRFSHNMDSDAYVMTALHSTDFVNSAEDAFNLQMRNSDNLNVSDVNDTAGFILRSGKILAVSITMLLAWLFCEKDEARNETIYTVLLIGIGCLFVTKSFSTLSRDAVNALFLCVVEDYERNDGSLQRPYYMCPCLRNTLFKK</sequence>
<evidence type="ECO:0000313" key="1">
    <source>
        <dbReference type="EMBL" id="KAJ8664640.1"/>
    </source>
</evidence>
<keyword evidence="2" id="KW-1185">Reference proteome</keyword>
<gene>
    <name evidence="1" type="ORF">QAD02_006302</name>
</gene>
<protein>
    <submittedName>
        <fullName evidence="1">Uncharacterized protein</fullName>
    </submittedName>
</protein>
<accession>A0ACC2N0H9</accession>
<reference evidence="1" key="1">
    <citation type="submission" date="2023-04" db="EMBL/GenBank/DDBJ databases">
        <title>A chromosome-level genome assembly of the parasitoid wasp Eretmocerus hayati.</title>
        <authorList>
            <person name="Zhong Y."/>
            <person name="Liu S."/>
            <person name="Liu Y."/>
        </authorList>
    </citation>
    <scope>NUCLEOTIDE SEQUENCE</scope>
    <source>
        <strain evidence="1">ZJU_SS_LIU_2023</strain>
    </source>
</reference>
<evidence type="ECO:0000313" key="2">
    <source>
        <dbReference type="Proteomes" id="UP001239111"/>
    </source>
</evidence>
<proteinExistence type="predicted"/>
<dbReference type="Proteomes" id="UP001239111">
    <property type="component" value="Chromosome 4"/>
</dbReference>
<dbReference type="EMBL" id="CM056744">
    <property type="protein sequence ID" value="KAJ8664640.1"/>
    <property type="molecule type" value="Genomic_DNA"/>
</dbReference>
<organism evidence="1 2">
    <name type="scientific">Eretmocerus hayati</name>
    <dbReference type="NCBI Taxonomy" id="131215"/>
    <lineage>
        <taxon>Eukaryota</taxon>
        <taxon>Metazoa</taxon>
        <taxon>Ecdysozoa</taxon>
        <taxon>Arthropoda</taxon>
        <taxon>Hexapoda</taxon>
        <taxon>Insecta</taxon>
        <taxon>Pterygota</taxon>
        <taxon>Neoptera</taxon>
        <taxon>Endopterygota</taxon>
        <taxon>Hymenoptera</taxon>
        <taxon>Apocrita</taxon>
        <taxon>Proctotrupomorpha</taxon>
        <taxon>Chalcidoidea</taxon>
        <taxon>Aphelinidae</taxon>
        <taxon>Aphelininae</taxon>
        <taxon>Eretmocerus</taxon>
    </lineage>
</organism>